<sequence>MTIERTRWGLILLIWLAGLGAAAQYGKISVVFYRMEALYPGAGPWLGFTVSMVAVLGILFGILAGAVVAAIGFRRALVGALWIGAGMSGLQALELSFGLFLLSRAIEGLSHLGLVVAAPTLIAQISAERHRGAAMTLWGTFFGVSFTLLAWFGLPLVDHYGVRGLFAAHALIMAALALILHRALRSVPALPRQEMPRLAALPGLHMTIYRSPWMSAPAAGWLFYTACFVSILTVIPPFIAPEWRGFVVGAMPLASILSSMSIGVLLLRYLRAVQVVQLGFGLSALAMLWLWAMPGDPAACLVLAASMGLIQGASFAAIPQLNSTVVDRAYAQGALAQTGNLGNGIGTPLMVALLTLSGYWAMAGAVTLLLLSGLLVHLFLARLRAAG</sequence>
<dbReference type="RefSeq" id="WP_249707682.1">
    <property type="nucleotide sequence ID" value="NZ_JAMFMB010000005.1"/>
</dbReference>
<comment type="subcellular location">
    <subcellularLocation>
        <location evidence="1">Cell membrane</location>
        <topology evidence="1">Multi-pass membrane protein</topology>
    </subcellularLocation>
</comment>
<evidence type="ECO:0000313" key="9">
    <source>
        <dbReference type="Proteomes" id="UP001203880"/>
    </source>
</evidence>
<dbReference type="Pfam" id="PF07690">
    <property type="entry name" value="MFS_1"/>
    <property type="match status" value="1"/>
</dbReference>
<name>A0ABT0PZL9_9RHOB</name>
<dbReference type="InterPro" id="IPR020846">
    <property type="entry name" value="MFS_dom"/>
</dbReference>
<evidence type="ECO:0000313" key="8">
    <source>
        <dbReference type="EMBL" id="MCL6283074.1"/>
    </source>
</evidence>
<feature type="transmembrane region" description="Helical" evidence="6">
    <location>
        <begin position="166"/>
        <end position="184"/>
    </location>
</feature>
<feature type="transmembrane region" description="Helical" evidence="6">
    <location>
        <begin position="359"/>
        <end position="381"/>
    </location>
</feature>
<dbReference type="PANTHER" id="PTHR43124:SF3">
    <property type="entry name" value="CHLORAMPHENICOL EFFLUX PUMP RV0191"/>
    <property type="match status" value="1"/>
</dbReference>
<comment type="caution">
    <text evidence="8">The sequence shown here is derived from an EMBL/GenBank/DDBJ whole genome shotgun (WGS) entry which is preliminary data.</text>
</comment>
<evidence type="ECO:0000256" key="3">
    <source>
        <dbReference type="ARBA" id="ARBA00022692"/>
    </source>
</evidence>
<accession>A0ABT0PZL9</accession>
<gene>
    <name evidence="8" type="ORF">M3P21_05965</name>
</gene>
<evidence type="ECO:0000259" key="7">
    <source>
        <dbReference type="PROSITE" id="PS50850"/>
    </source>
</evidence>
<dbReference type="InterPro" id="IPR050189">
    <property type="entry name" value="MFS_Efflux_Transporters"/>
</dbReference>
<organism evidence="8 9">
    <name type="scientific">Ruegeria spongiae</name>
    <dbReference type="NCBI Taxonomy" id="2942209"/>
    <lineage>
        <taxon>Bacteria</taxon>
        <taxon>Pseudomonadati</taxon>
        <taxon>Pseudomonadota</taxon>
        <taxon>Alphaproteobacteria</taxon>
        <taxon>Rhodobacterales</taxon>
        <taxon>Roseobacteraceae</taxon>
        <taxon>Ruegeria</taxon>
    </lineage>
</organism>
<dbReference type="PROSITE" id="PS50850">
    <property type="entry name" value="MFS"/>
    <property type="match status" value="1"/>
</dbReference>
<evidence type="ECO:0000256" key="6">
    <source>
        <dbReference type="SAM" id="Phobius"/>
    </source>
</evidence>
<dbReference type="SUPFAM" id="SSF103473">
    <property type="entry name" value="MFS general substrate transporter"/>
    <property type="match status" value="1"/>
</dbReference>
<dbReference type="InterPro" id="IPR011701">
    <property type="entry name" value="MFS"/>
</dbReference>
<evidence type="ECO:0000256" key="2">
    <source>
        <dbReference type="ARBA" id="ARBA00022475"/>
    </source>
</evidence>
<feature type="transmembrane region" description="Helical" evidence="6">
    <location>
        <begin position="246"/>
        <end position="266"/>
    </location>
</feature>
<dbReference type="InterPro" id="IPR036259">
    <property type="entry name" value="MFS_trans_sf"/>
</dbReference>
<protein>
    <submittedName>
        <fullName evidence="8">MFS transporter</fullName>
    </submittedName>
</protein>
<evidence type="ECO:0000256" key="5">
    <source>
        <dbReference type="ARBA" id="ARBA00023136"/>
    </source>
</evidence>
<keyword evidence="5 6" id="KW-0472">Membrane</keyword>
<feature type="transmembrane region" description="Helical" evidence="6">
    <location>
        <begin position="80"/>
        <end position="102"/>
    </location>
</feature>
<dbReference type="EMBL" id="JAMFMB010000005">
    <property type="protein sequence ID" value="MCL6283074.1"/>
    <property type="molecule type" value="Genomic_DNA"/>
</dbReference>
<proteinExistence type="predicted"/>
<feature type="transmembrane region" description="Helical" evidence="6">
    <location>
        <begin position="219"/>
        <end position="239"/>
    </location>
</feature>
<feature type="transmembrane region" description="Helical" evidence="6">
    <location>
        <begin position="134"/>
        <end position="154"/>
    </location>
</feature>
<keyword evidence="2" id="KW-1003">Cell membrane</keyword>
<evidence type="ECO:0000256" key="4">
    <source>
        <dbReference type="ARBA" id="ARBA00022989"/>
    </source>
</evidence>
<feature type="transmembrane region" description="Helical" evidence="6">
    <location>
        <begin position="108"/>
        <end position="127"/>
    </location>
</feature>
<feature type="transmembrane region" description="Helical" evidence="6">
    <location>
        <begin position="272"/>
        <end position="291"/>
    </location>
</feature>
<dbReference type="Gene3D" id="1.20.1250.20">
    <property type="entry name" value="MFS general substrate transporter like domains"/>
    <property type="match status" value="2"/>
</dbReference>
<dbReference type="Proteomes" id="UP001203880">
    <property type="component" value="Unassembled WGS sequence"/>
</dbReference>
<keyword evidence="9" id="KW-1185">Reference proteome</keyword>
<dbReference type="PANTHER" id="PTHR43124">
    <property type="entry name" value="PURINE EFFLUX PUMP PBUE"/>
    <property type="match status" value="1"/>
</dbReference>
<keyword evidence="4 6" id="KW-1133">Transmembrane helix</keyword>
<feature type="domain" description="Major facilitator superfamily (MFS) profile" evidence="7">
    <location>
        <begin position="10"/>
        <end position="384"/>
    </location>
</feature>
<reference evidence="8" key="1">
    <citation type="submission" date="2022-05" db="EMBL/GenBank/DDBJ databases">
        <authorList>
            <person name="Park J.-S."/>
        </authorList>
    </citation>
    <scope>NUCLEOTIDE SEQUENCE</scope>
    <source>
        <strain evidence="8">2012CJ41-6</strain>
    </source>
</reference>
<feature type="transmembrane region" description="Helical" evidence="6">
    <location>
        <begin position="47"/>
        <end position="73"/>
    </location>
</feature>
<keyword evidence="3 6" id="KW-0812">Transmembrane</keyword>
<evidence type="ECO:0000256" key="1">
    <source>
        <dbReference type="ARBA" id="ARBA00004651"/>
    </source>
</evidence>